<dbReference type="PRINTS" id="PR00344">
    <property type="entry name" value="BCTRLSENSOR"/>
</dbReference>
<feature type="transmembrane region" description="Helical" evidence="11">
    <location>
        <begin position="12"/>
        <end position="37"/>
    </location>
</feature>
<evidence type="ECO:0000259" key="12">
    <source>
        <dbReference type="PROSITE" id="PS50109"/>
    </source>
</evidence>
<comment type="catalytic activity">
    <reaction evidence="1">
        <text>ATP + protein L-histidine = ADP + protein N-phospho-L-histidine.</text>
        <dbReference type="EC" id="2.7.13.3"/>
    </reaction>
</comment>
<evidence type="ECO:0000256" key="11">
    <source>
        <dbReference type="SAM" id="Phobius"/>
    </source>
</evidence>
<feature type="transmembrane region" description="Helical" evidence="11">
    <location>
        <begin position="93"/>
        <end position="113"/>
    </location>
</feature>
<dbReference type="InterPro" id="IPR050428">
    <property type="entry name" value="TCS_sensor_his_kinase"/>
</dbReference>
<dbReference type="SMART" id="SM00304">
    <property type="entry name" value="HAMP"/>
    <property type="match status" value="1"/>
</dbReference>
<keyword evidence="8 11" id="KW-1133">Transmembrane helix</keyword>
<name>A0ABW4LF30_9MICO</name>
<organism evidence="14 15">
    <name type="scientific">Amnibacterium endophyticum</name>
    <dbReference type="NCBI Taxonomy" id="2109337"/>
    <lineage>
        <taxon>Bacteria</taxon>
        <taxon>Bacillati</taxon>
        <taxon>Actinomycetota</taxon>
        <taxon>Actinomycetes</taxon>
        <taxon>Micrococcales</taxon>
        <taxon>Microbacteriaceae</taxon>
        <taxon>Amnibacterium</taxon>
    </lineage>
</organism>
<dbReference type="SUPFAM" id="SSF158472">
    <property type="entry name" value="HAMP domain-like"/>
    <property type="match status" value="1"/>
</dbReference>
<evidence type="ECO:0000256" key="7">
    <source>
        <dbReference type="ARBA" id="ARBA00022777"/>
    </source>
</evidence>
<dbReference type="PROSITE" id="PS50109">
    <property type="entry name" value="HIS_KIN"/>
    <property type="match status" value="1"/>
</dbReference>
<keyword evidence="9" id="KW-0902">Two-component regulatory system</keyword>
<comment type="caution">
    <text evidence="14">The sequence shown here is derived from an EMBL/GenBank/DDBJ whole genome shotgun (WGS) entry which is preliminary data.</text>
</comment>
<dbReference type="PANTHER" id="PTHR45436">
    <property type="entry name" value="SENSOR HISTIDINE KINASE YKOH"/>
    <property type="match status" value="1"/>
</dbReference>
<dbReference type="InterPro" id="IPR036890">
    <property type="entry name" value="HATPase_C_sf"/>
</dbReference>
<dbReference type="SUPFAM" id="SSF47384">
    <property type="entry name" value="Homodimeric domain of signal transducing histidine kinase"/>
    <property type="match status" value="1"/>
</dbReference>
<feature type="domain" description="Histidine kinase" evidence="12">
    <location>
        <begin position="175"/>
        <end position="386"/>
    </location>
</feature>
<dbReference type="InterPro" id="IPR005467">
    <property type="entry name" value="His_kinase_dom"/>
</dbReference>
<reference evidence="15" key="1">
    <citation type="journal article" date="2019" name="Int. J. Syst. Evol. Microbiol.">
        <title>The Global Catalogue of Microorganisms (GCM) 10K type strain sequencing project: providing services to taxonomists for standard genome sequencing and annotation.</title>
        <authorList>
            <consortium name="The Broad Institute Genomics Platform"/>
            <consortium name="The Broad Institute Genome Sequencing Center for Infectious Disease"/>
            <person name="Wu L."/>
            <person name="Ma J."/>
        </authorList>
    </citation>
    <scope>NUCLEOTIDE SEQUENCE [LARGE SCALE GENOMIC DNA]</scope>
    <source>
        <strain evidence="15">CGMCC 1.12471</strain>
    </source>
</reference>
<dbReference type="PROSITE" id="PS50885">
    <property type="entry name" value="HAMP"/>
    <property type="match status" value="1"/>
</dbReference>
<dbReference type="SMART" id="SM00387">
    <property type="entry name" value="HATPase_c"/>
    <property type="match status" value="1"/>
</dbReference>
<dbReference type="Pfam" id="PF02518">
    <property type="entry name" value="HATPase_c"/>
    <property type="match status" value="1"/>
</dbReference>
<sequence length="403" mass="42886">MRIPPALRTIRVRLALTYSALLFGISALAIGAVLLALSATLPNEPLSPVTLKKFTRLSDGTLVYKPGEQVQVADIESVQRAVNFQALTAMRDYSIAALAVMFVLSLVIGWWVARRALRPVARITATAKEIGATDLSRRVGASGPPDELHELADTMDGMLDRLDGAFRAERMLVEDVSHELRNPVAVIQANVEAVLATEDASPAERREAAAVVLGATERMRRLLEDLLASARIRSAAFEEREADLSAIAAAAVEEHRVLAGQRDLPLDERLPGGPLVFADPVALSRAVGNLLSNAVRLAPAGSTVVIAAGSRGGWAWTAVRDEGPGIPPDERDRVFERFHRVPGGDRGGSGLGLAIARQIVESHEGRLALVPAGAGSTFVLWLPDRATVAPDRRGAPPAADPLA</sequence>
<evidence type="ECO:0000256" key="5">
    <source>
        <dbReference type="ARBA" id="ARBA00022679"/>
    </source>
</evidence>
<evidence type="ECO:0000256" key="3">
    <source>
        <dbReference type="ARBA" id="ARBA00012438"/>
    </source>
</evidence>
<dbReference type="Gene3D" id="3.30.565.10">
    <property type="entry name" value="Histidine kinase-like ATPase, C-terminal domain"/>
    <property type="match status" value="1"/>
</dbReference>
<dbReference type="Gene3D" id="6.10.340.10">
    <property type="match status" value="1"/>
</dbReference>
<dbReference type="Pfam" id="PF00672">
    <property type="entry name" value="HAMP"/>
    <property type="match status" value="1"/>
</dbReference>
<dbReference type="EMBL" id="JBHUEA010000014">
    <property type="protein sequence ID" value="MFD1721951.1"/>
    <property type="molecule type" value="Genomic_DNA"/>
</dbReference>
<dbReference type="InterPro" id="IPR003594">
    <property type="entry name" value="HATPase_dom"/>
</dbReference>
<dbReference type="Gene3D" id="1.10.287.130">
    <property type="match status" value="1"/>
</dbReference>
<keyword evidence="15" id="KW-1185">Reference proteome</keyword>
<evidence type="ECO:0000313" key="14">
    <source>
        <dbReference type="EMBL" id="MFD1721951.1"/>
    </source>
</evidence>
<keyword evidence="4" id="KW-0597">Phosphoprotein</keyword>
<dbReference type="CDD" id="cd00082">
    <property type="entry name" value="HisKA"/>
    <property type="match status" value="1"/>
</dbReference>
<dbReference type="PANTHER" id="PTHR45436:SF5">
    <property type="entry name" value="SENSOR HISTIDINE KINASE TRCS"/>
    <property type="match status" value="1"/>
</dbReference>
<dbReference type="RefSeq" id="WP_377934638.1">
    <property type="nucleotide sequence ID" value="NZ_JBHUEA010000014.1"/>
</dbReference>
<evidence type="ECO:0000256" key="4">
    <source>
        <dbReference type="ARBA" id="ARBA00022553"/>
    </source>
</evidence>
<dbReference type="InterPro" id="IPR003660">
    <property type="entry name" value="HAMP_dom"/>
</dbReference>
<keyword evidence="10 11" id="KW-0472">Membrane</keyword>
<dbReference type="SUPFAM" id="SSF55874">
    <property type="entry name" value="ATPase domain of HSP90 chaperone/DNA topoisomerase II/histidine kinase"/>
    <property type="match status" value="1"/>
</dbReference>
<dbReference type="InterPro" id="IPR036097">
    <property type="entry name" value="HisK_dim/P_sf"/>
</dbReference>
<comment type="subcellular location">
    <subcellularLocation>
        <location evidence="2">Cell membrane</location>
    </subcellularLocation>
</comment>
<evidence type="ECO:0000313" key="15">
    <source>
        <dbReference type="Proteomes" id="UP001597347"/>
    </source>
</evidence>
<evidence type="ECO:0000256" key="2">
    <source>
        <dbReference type="ARBA" id="ARBA00004236"/>
    </source>
</evidence>
<dbReference type="CDD" id="cd06225">
    <property type="entry name" value="HAMP"/>
    <property type="match status" value="1"/>
</dbReference>
<dbReference type="InterPro" id="IPR004358">
    <property type="entry name" value="Sig_transdc_His_kin-like_C"/>
</dbReference>
<dbReference type="EC" id="2.7.13.3" evidence="3"/>
<proteinExistence type="predicted"/>
<feature type="domain" description="HAMP" evidence="13">
    <location>
        <begin position="114"/>
        <end position="167"/>
    </location>
</feature>
<dbReference type="Pfam" id="PF00512">
    <property type="entry name" value="HisKA"/>
    <property type="match status" value="1"/>
</dbReference>
<dbReference type="CDD" id="cd00075">
    <property type="entry name" value="HATPase"/>
    <property type="match status" value="1"/>
</dbReference>
<keyword evidence="6 11" id="KW-0812">Transmembrane</keyword>
<protein>
    <recommendedName>
        <fullName evidence="3">histidine kinase</fullName>
        <ecNumber evidence="3">2.7.13.3</ecNumber>
    </recommendedName>
</protein>
<accession>A0ABW4LF30</accession>
<dbReference type="GO" id="GO:0016301">
    <property type="term" value="F:kinase activity"/>
    <property type="evidence" value="ECO:0007669"/>
    <property type="project" value="UniProtKB-KW"/>
</dbReference>
<evidence type="ECO:0000256" key="9">
    <source>
        <dbReference type="ARBA" id="ARBA00023012"/>
    </source>
</evidence>
<evidence type="ECO:0000256" key="1">
    <source>
        <dbReference type="ARBA" id="ARBA00000085"/>
    </source>
</evidence>
<keyword evidence="7 14" id="KW-0418">Kinase</keyword>
<evidence type="ECO:0000256" key="10">
    <source>
        <dbReference type="ARBA" id="ARBA00023136"/>
    </source>
</evidence>
<evidence type="ECO:0000256" key="8">
    <source>
        <dbReference type="ARBA" id="ARBA00022989"/>
    </source>
</evidence>
<dbReference type="SMART" id="SM00388">
    <property type="entry name" value="HisKA"/>
    <property type="match status" value="1"/>
</dbReference>
<keyword evidence="5" id="KW-0808">Transferase</keyword>
<gene>
    <name evidence="14" type="ORF">ACFSBI_10335</name>
</gene>
<dbReference type="InterPro" id="IPR003661">
    <property type="entry name" value="HisK_dim/P_dom"/>
</dbReference>
<evidence type="ECO:0000259" key="13">
    <source>
        <dbReference type="PROSITE" id="PS50885"/>
    </source>
</evidence>
<evidence type="ECO:0000256" key="6">
    <source>
        <dbReference type="ARBA" id="ARBA00022692"/>
    </source>
</evidence>
<dbReference type="Proteomes" id="UP001597347">
    <property type="component" value="Unassembled WGS sequence"/>
</dbReference>